<dbReference type="AlphaFoldDB" id="A0A7Z2VUR9"/>
<organism evidence="2 3">
    <name type="scientific">Massilia forsythiae</name>
    <dbReference type="NCBI Taxonomy" id="2728020"/>
    <lineage>
        <taxon>Bacteria</taxon>
        <taxon>Pseudomonadati</taxon>
        <taxon>Pseudomonadota</taxon>
        <taxon>Betaproteobacteria</taxon>
        <taxon>Burkholderiales</taxon>
        <taxon>Oxalobacteraceae</taxon>
        <taxon>Telluria group</taxon>
        <taxon>Massilia</taxon>
    </lineage>
</organism>
<feature type="transmembrane region" description="Helical" evidence="1">
    <location>
        <begin position="34"/>
        <end position="53"/>
    </location>
</feature>
<dbReference type="RefSeq" id="WP_169434478.1">
    <property type="nucleotide sequence ID" value="NZ_CP051685.1"/>
</dbReference>
<dbReference type="Proteomes" id="UP000502415">
    <property type="component" value="Chromosome"/>
</dbReference>
<evidence type="ECO:0000256" key="1">
    <source>
        <dbReference type="SAM" id="Phobius"/>
    </source>
</evidence>
<keyword evidence="1" id="KW-0812">Transmembrane</keyword>
<name>A0A7Z2VUR9_9BURK</name>
<proteinExistence type="predicted"/>
<gene>
    <name evidence="2" type="ORF">HH212_05545</name>
</gene>
<keyword evidence="3" id="KW-1185">Reference proteome</keyword>
<keyword evidence="1" id="KW-0472">Membrane</keyword>
<feature type="transmembrane region" description="Helical" evidence="1">
    <location>
        <begin position="7"/>
        <end position="28"/>
    </location>
</feature>
<evidence type="ECO:0000313" key="3">
    <source>
        <dbReference type="Proteomes" id="UP000502415"/>
    </source>
</evidence>
<dbReference type="EMBL" id="CP051685">
    <property type="protein sequence ID" value="QJD99553.1"/>
    <property type="molecule type" value="Genomic_DNA"/>
</dbReference>
<evidence type="ECO:0000313" key="2">
    <source>
        <dbReference type="EMBL" id="QJD99553.1"/>
    </source>
</evidence>
<dbReference type="KEGG" id="mfy:HH212_05545"/>
<reference evidence="2 3" key="1">
    <citation type="submission" date="2020-04" db="EMBL/GenBank/DDBJ databases">
        <title>Genome sequencing of novel species.</title>
        <authorList>
            <person name="Heo J."/>
            <person name="Kim S.-J."/>
            <person name="Kim J.-S."/>
            <person name="Hong S.-B."/>
            <person name="Kwon S.-W."/>
        </authorList>
    </citation>
    <scope>NUCLEOTIDE SEQUENCE [LARGE SCALE GENOMIC DNA]</scope>
    <source>
        <strain evidence="2 3">GN2-R2</strain>
    </source>
</reference>
<sequence>MKIKLKVSNFLIPIYLFGRATLGMFFHLRFDAGFVGETAIAIILCVLQIRLMAYEEVGSMGK</sequence>
<accession>A0A7Z2VUR9</accession>
<protein>
    <submittedName>
        <fullName evidence="2">Uncharacterized protein</fullName>
    </submittedName>
</protein>
<keyword evidence="1" id="KW-1133">Transmembrane helix</keyword>